<dbReference type="GeneID" id="65082409"/>
<accession>A0A1L7TEQ4</accession>
<organism evidence="2 3">
    <name type="scientific">Fusarium mangiferae</name>
    <name type="common">Mango malformation disease fungus</name>
    <dbReference type="NCBI Taxonomy" id="192010"/>
    <lineage>
        <taxon>Eukaryota</taxon>
        <taxon>Fungi</taxon>
        <taxon>Dikarya</taxon>
        <taxon>Ascomycota</taxon>
        <taxon>Pezizomycotina</taxon>
        <taxon>Sordariomycetes</taxon>
        <taxon>Hypocreomycetidae</taxon>
        <taxon>Hypocreales</taxon>
        <taxon>Nectriaceae</taxon>
        <taxon>Fusarium</taxon>
        <taxon>Fusarium fujikuroi species complex</taxon>
    </lineage>
</organism>
<name>A0A1L7TEQ4_FUSMA</name>
<dbReference type="EMBL" id="FCQH01000006">
    <property type="protein sequence ID" value="CVK93771.1"/>
    <property type="molecule type" value="Genomic_DNA"/>
</dbReference>
<gene>
    <name evidence="2" type="ORF">FMAN_03138</name>
</gene>
<dbReference type="VEuPathDB" id="FungiDB:FMAN_03138"/>
<sequence>MQYATLMRFVIVKLFIRLPISSTILLSKLQSTSNRNLLLYLLMRGHGAIATSDMFAVRANVIRDWFRSHIGLPKDAISLTYTHFRAPKRARSSSFIPMRLCGRLTLKARGYREGCNPTPPGVPMRSLVFPET</sequence>
<protein>
    <submittedName>
        <fullName evidence="2">Uncharacterized protein</fullName>
    </submittedName>
</protein>
<comment type="caution">
    <text evidence="2">The sequence shown here is derived from an EMBL/GenBank/DDBJ whole genome shotgun (WGS) entry which is preliminary data.</text>
</comment>
<proteinExistence type="predicted"/>
<dbReference type="Proteomes" id="UP000184255">
    <property type="component" value="Unassembled WGS sequence"/>
</dbReference>
<keyword evidence="3" id="KW-1185">Reference proteome</keyword>
<feature type="chain" id="PRO_5012566664" evidence="1">
    <location>
        <begin position="23"/>
        <end position="132"/>
    </location>
</feature>
<reference evidence="3" key="1">
    <citation type="journal article" date="2016" name="Genome Biol. Evol.">
        <title>Comparative 'omics' of the Fusarium fujikuroi species complex highlights differences in genetic potential and metabolite synthesis.</title>
        <authorList>
            <person name="Niehaus E.-M."/>
            <person name="Muensterkoetter M."/>
            <person name="Proctor R.H."/>
            <person name="Brown D.W."/>
            <person name="Sharon A."/>
            <person name="Idan Y."/>
            <person name="Oren-Young L."/>
            <person name="Sieber C.M."/>
            <person name="Novak O."/>
            <person name="Pencik A."/>
            <person name="Tarkowska D."/>
            <person name="Hromadova K."/>
            <person name="Freeman S."/>
            <person name="Maymon M."/>
            <person name="Elazar M."/>
            <person name="Youssef S.A."/>
            <person name="El-Shabrawy E.S.M."/>
            <person name="Shalaby A.B.A."/>
            <person name="Houterman P."/>
            <person name="Brock N.L."/>
            <person name="Burkhardt I."/>
            <person name="Tsavkelova E.A."/>
            <person name="Dickschat J.S."/>
            <person name="Galuszka P."/>
            <person name="Gueldener U."/>
            <person name="Tudzynski B."/>
        </authorList>
    </citation>
    <scope>NUCLEOTIDE SEQUENCE [LARGE SCALE GENOMIC DNA]</scope>
    <source>
        <strain evidence="3">MRC7560</strain>
    </source>
</reference>
<dbReference type="RefSeq" id="XP_041682432.1">
    <property type="nucleotide sequence ID" value="XM_041831916.1"/>
</dbReference>
<feature type="signal peptide" evidence="1">
    <location>
        <begin position="1"/>
        <end position="22"/>
    </location>
</feature>
<dbReference type="AlphaFoldDB" id="A0A1L7TEQ4"/>
<evidence type="ECO:0000256" key="1">
    <source>
        <dbReference type="SAM" id="SignalP"/>
    </source>
</evidence>
<evidence type="ECO:0000313" key="2">
    <source>
        <dbReference type="EMBL" id="CVK93771.1"/>
    </source>
</evidence>
<evidence type="ECO:0000313" key="3">
    <source>
        <dbReference type="Proteomes" id="UP000184255"/>
    </source>
</evidence>
<keyword evidence="1" id="KW-0732">Signal</keyword>